<dbReference type="Pfam" id="PF12705">
    <property type="entry name" value="PDDEXK_1"/>
    <property type="match status" value="1"/>
</dbReference>
<organism evidence="2 3">
    <name type="scientific">Haloarcula saliterrae</name>
    <dbReference type="NCBI Taxonomy" id="2950534"/>
    <lineage>
        <taxon>Archaea</taxon>
        <taxon>Methanobacteriati</taxon>
        <taxon>Methanobacteriota</taxon>
        <taxon>Stenosarchaea group</taxon>
        <taxon>Halobacteria</taxon>
        <taxon>Halobacteriales</taxon>
        <taxon>Haloarculaceae</taxon>
        <taxon>Haloarcula</taxon>
    </lineage>
</organism>
<name>A0ABU2F8X0_9EURY</name>
<feature type="domain" description="PD-(D/E)XK endonuclease-like" evidence="1">
    <location>
        <begin position="6"/>
        <end position="292"/>
    </location>
</feature>
<evidence type="ECO:0000313" key="2">
    <source>
        <dbReference type="EMBL" id="MDS0258699.1"/>
    </source>
</evidence>
<dbReference type="InterPro" id="IPR011604">
    <property type="entry name" value="PDDEXK-like_dom_sf"/>
</dbReference>
<accession>A0ABU2F8X0</accession>
<dbReference type="Proteomes" id="UP001259659">
    <property type="component" value="Unassembled WGS sequence"/>
</dbReference>
<sequence length="302" mass="34264">MSDVVSVSPTRLATYATCPRQYEYKHVQSVSSPDETKLYLQQGKAYHEMIERVCDATGRDDDPGVIYERAMDVFDATWTKHIDPEDYASNAHQEYQRRETLAGIKSFFDPEDGDGIEHAEKSVATEKRIQCEHDGIGLHGYTDNVLRDGDTLHLIDYKRNVRGVLGSWSADRLEEHLNEEAHEAQRVKNAFQTATYTEGIKDSSLYEPGMSVRFSFYGLLHSTETESTPSGYTVTASGRPRETTEAYEEYYDTIWDLIRAAHEGITTERFAPDPFDLIQAEACDGCDYQSMCADYIATEVQQ</sequence>
<dbReference type="Gene3D" id="3.90.320.10">
    <property type="match status" value="1"/>
</dbReference>
<keyword evidence="3" id="KW-1185">Reference proteome</keyword>
<comment type="caution">
    <text evidence="2">The sequence shown here is derived from an EMBL/GenBank/DDBJ whole genome shotgun (WGS) entry which is preliminary data.</text>
</comment>
<evidence type="ECO:0000313" key="3">
    <source>
        <dbReference type="Proteomes" id="UP001259659"/>
    </source>
</evidence>
<protein>
    <submittedName>
        <fullName evidence="2">PD-(D/E)XK nuclease family protein</fullName>
    </submittedName>
</protein>
<gene>
    <name evidence="2" type="ORF">NDI56_04650</name>
</gene>
<reference evidence="2 3" key="1">
    <citation type="submission" date="2022-06" db="EMBL/GenBank/DDBJ databases">
        <title>Haloarcula sp. a new haloarchaeum isolate from saline soil.</title>
        <authorList>
            <person name="Strakova D."/>
            <person name="Galisteo C."/>
            <person name="Sanchez-Porro C."/>
            <person name="Ventosa A."/>
        </authorList>
    </citation>
    <scope>NUCLEOTIDE SEQUENCE [LARGE SCALE GENOMIC DNA]</scope>
    <source>
        <strain evidence="2 3">S1CR25-12</strain>
    </source>
</reference>
<proteinExistence type="predicted"/>
<dbReference type="EMBL" id="JAMQON010000001">
    <property type="protein sequence ID" value="MDS0258699.1"/>
    <property type="molecule type" value="Genomic_DNA"/>
</dbReference>
<dbReference type="InterPro" id="IPR038726">
    <property type="entry name" value="PDDEXK_AddAB-type"/>
</dbReference>
<dbReference type="RefSeq" id="WP_310918261.1">
    <property type="nucleotide sequence ID" value="NZ_JAMQON010000001.1"/>
</dbReference>
<evidence type="ECO:0000259" key="1">
    <source>
        <dbReference type="Pfam" id="PF12705"/>
    </source>
</evidence>